<protein>
    <recommendedName>
        <fullName evidence="4">DUF2062 domain-containing protein</fullName>
    </recommendedName>
</protein>
<evidence type="ECO:0000313" key="3">
    <source>
        <dbReference type="Proteomes" id="UP000176504"/>
    </source>
</evidence>
<feature type="transmembrane region" description="Helical" evidence="1">
    <location>
        <begin position="55"/>
        <end position="79"/>
    </location>
</feature>
<comment type="caution">
    <text evidence="2">The sequence shown here is derived from an EMBL/GenBank/DDBJ whole genome shotgun (WGS) entry which is preliminary data.</text>
</comment>
<reference evidence="2 3" key="1">
    <citation type="journal article" date="2016" name="Nat. Commun.">
        <title>Thousands of microbial genomes shed light on interconnected biogeochemical processes in an aquifer system.</title>
        <authorList>
            <person name="Anantharaman K."/>
            <person name="Brown C.T."/>
            <person name="Hug L.A."/>
            <person name="Sharon I."/>
            <person name="Castelle C.J."/>
            <person name="Probst A.J."/>
            <person name="Thomas B.C."/>
            <person name="Singh A."/>
            <person name="Wilkins M.J."/>
            <person name="Karaoz U."/>
            <person name="Brodie E.L."/>
            <person name="Williams K.H."/>
            <person name="Hubbard S.S."/>
            <person name="Banfield J.F."/>
        </authorList>
    </citation>
    <scope>NUCLEOTIDE SEQUENCE [LARGE SCALE GENOMIC DNA]</scope>
</reference>
<evidence type="ECO:0000256" key="1">
    <source>
        <dbReference type="SAM" id="Phobius"/>
    </source>
</evidence>
<proteinExistence type="predicted"/>
<evidence type="ECO:0000313" key="2">
    <source>
        <dbReference type="EMBL" id="OGC55583.1"/>
    </source>
</evidence>
<keyword evidence="1" id="KW-0472">Membrane</keyword>
<dbReference type="AlphaFoldDB" id="A0A1F4VFV5"/>
<dbReference type="Pfam" id="PF18926">
    <property type="entry name" value="DUF5676"/>
    <property type="match status" value="1"/>
</dbReference>
<name>A0A1F4VFV5_UNCKA</name>
<accession>A0A1F4VFV5</accession>
<dbReference type="InterPro" id="IPR044020">
    <property type="entry name" value="DUF5676"/>
</dbReference>
<gene>
    <name evidence="2" type="ORF">A3A78_00075</name>
</gene>
<sequence length="89" mass="9879">MRHEPIVTANAAAATTGIVFVACRILVGLFPELMFNVAQSWFHGIGFSRFDSSNLTVSSLVLGLVSSVLTVWVIAYLFAQFYNYFLKNK</sequence>
<keyword evidence="1" id="KW-1133">Transmembrane helix</keyword>
<organism evidence="2 3">
    <name type="scientific">candidate division WWE3 bacterium RIFCSPLOWO2_01_FULL_41_18</name>
    <dbReference type="NCBI Taxonomy" id="1802625"/>
    <lineage>
        <taxon>Bacteria</taxon>
        <taxon>Katanobacteria</taxon>
    </lineage>
</organism>
<evidence type="ECO:0008006" key="4">
    <source>
        <dbReference type="Google" id="ProtNLM"/>
    </source>
</evidence>
<keyword evidence="1" id="KW-0812">Transmembrane</keyword>
<dbReference type="EMBL" id="MEVI01000002">
    <property type="protein sequence ID" value="OGC55583.1"/>
    <property type="molecule type" value="Genomic_DNA"/>
</dbReference>
<feature type="transmembrane region" description="Helical" evidence="1">
    <location>
        <begin position="12"/>
        <end position="35"/>
    </location>
</feature>
<dbReference type="Proteomes" id="UP000176504">
    <property type="component" value="Unassembled WGS sequence"/>
</dbReference>
<dbReference type="PROSITE" id="PS51257">
    <property type="entry name" value="PROKAR_LIPOPROTEIN"/>
    <property type="match status" value="1"/>
</dbReference>